<keyword evidence="2" id="KW-1185">Reference proteome</keyword>
<dbReference type="Proteomes" id="UP000644147">
    <property type="component" value="Unassembled WGS sequence"/>
</dbReference>
<proteinExistence type="predicted"/>
<gene>
    <name evidence="1" type="ORF">I5M27_14425</name>
</gene>
<dbReference type="Gene3D" id="1.10.720.30">
    <property type="entry name" value="SAP domain"/>
    <property type="match status" value="1"/>
</dbReference>
<protein>
    <submittedName>
        <fullName evidence="1">DUF2132 domain-containing protein</fullName>
    </submittedName>
</protein>
<evidence type="ECO:0000313" key="2">
    <source>
        <dbReference type="Proteomes" id="UP000644147"/>
    </source>
</evidence>
<evidence type="ECO:0000313" key="1">
    <source>
        <dbReference type="EMBL" id="MBK0404188.1"/>
    </source>
</evidence>
<dbReference type="EMBL" id="JAEHFX010000008">
    <property type="protein sequence ID" value="MBK0404188.1"/>
    <property type="molecule type" value="Genomic_DNA"/>
</dbReference>
<sequence length="75" mass="8764">METQPNNPLHGKTLENVISELVGFYGWKMLGNMINIRCFTHDPSIKSSLKFLRATPWARKQVEDLYVHYVTNKKK</sequence>
<comment type="caution">
    <text evidence="1">The sequence shown here is derived from an EMBL/GenBank/DDBJ whole genome shotgun (WGS) entry which is preliminary data.</text>
</comment>
<organism evidence="1 2">
    <name type="scientific">Adhaeribacter terrigena</name>
    <dbReference type="NCBI Taxonomy" id="2793070"/>
    <lineage>
        <taxon>Bacteria</taxon>
        <taxon>Pseudomonadati</taxon>
        <taxon>Bacteroidota</taxon>
        <taxon>Cytophagia</taxon>
        <taxon>Cytophagales</taxon>
        <taxon>Hymenobacteraceae</taxon>
        <taxon>Adhaeribacter</taxon>
    </lineage>
</organism>
<dbReference type="InterPro" id="IPR036361">
    <property type="entry name" value="SAP_dom_sf"/>
</dbReference>
<dbReference type="RefSeq" id="WP_200507032.1">
    <property type="nucleotide sequence ID" value="NZ_JAEHFX010000008.1"/>
</dbReference>
<name>A0ABS1C464_9BACT</name>
<reference evidence="1 2" key="1">
    <citation type="submission" date="2020-12" db="EMBL/GenBank/DDBJ databases">
        <title>Bacterial novel species Adhaeribacter sp. BT258 isolated from soil.</title>
        <authorList>
            <person name="Jung H.-Y."/>
        </authorList>
    </citation>
    <scope>NUCLEOTIDE SEQUENCE [LARGE SCALE GENOMIC DNA]</scope>
    <source>
        <strain evidence="1 2">BT258</strain>
    </source>
</reference>
<accession>A0ABS1C464</accession>
<dbReference type="Pfam" id="PF09905">
    <property type="entry name" value="VF530"/>
    <property type="match status" value="1"/>
</dbReference>
<dbReference type="InterPro" id="IPR018668">
    <property type="entry name" value="DNA-binding_VF530-like"/>
</dbReference>